<dbReference type="Proteomes" id="UP000008827">
    <property type="component" value="Chromosome 17"/>
</dbReference>
<gene>
    <name evidence="1" type="ORF">GLYMA_17G110700</name>
</gene>
<dbReference type="Gramene" id="KRH03642">
    <property type="protein sequence ID" value="KRH03642"/>
    <property type="gene ID" value="GLYMA_17G110700"/>
</dbReference>
<keyword evidence="3" id="KW-1185">Reference proteome</keyword>
<dbReference type="EMBL" id="CM000850">
    <property type="protein sequence ID" value="KRH03642.1"/>
    <property type="molecule type" value="Genomic_DNA"/>
</dbReference>
<accession>A0A0R0FBU0</accession>
<reference evidence="1" key="3">
    <citation type="submission" date="2018-07" db="EMBL/GenBank/DDBJ databases">
        <title>WGS assembly of Glycine max.</title>
        <authorList>
            <person name="Schmutz J."/>
            <person name="Cannon S."/>
            <person name="Schlueter J."/>
            <person name="Ma J."/>
            <person name="Mitros T."/>
            <person name="Nelson W."/>
            <person name="Hyten D."/>
            <person name="Song Q."/>
            <person name="Thelen J."/>
            <person name="Cheng J."/>
            <person name="Xu D."/>
            <person name="Hellsten U."/>
            <person name="May G."/>
            <person name="Yu Y."/>
            <person name="Sakurai T."/>
            <person name="Umezawa T."/>
            <person name="Bhattacharyya M."/>
            <person name="Sandhu D."/>
            <person name="Valliyodan B."/>
            <person name="Lindquist E."/>
            <person name="Peto M."/>
            <person name="Grant D."/>
            <person name="Shu S."/>
            <person name="Goodstein D."/>
            <person name="Barry K."/>
            <person name="Futrell-Griggs M."/>
            <person name="Abernathy B."/>
            <person name="Du J."/>
            <person name="Tian Z."/>
            <person name="Zhu L."/>
            <person name="Gill N."/>
            <person name="Joshi T."/>
            <person name="Libault M."/>
            <person name="Sethuraman A."/>
            <person name="Zhang X."/>
            <person name="Shinozaki K."/>
            <person name="Nguyen H."/>
            <person name="Wing R."/>
            <person name="Cregan P."/>
            <person name="Specht J."/>
            <person name="Grimwood J."/>
            <person name="Rokhsar D."/>
            <person name="Stacey G."/>
            <person name="Shoemaker R."/>
            <person name="Jackson S."/>
        </authorList>
    </citation>
    <scope>NUCLEOTIDE SEQUENCE</scope>
    <source>
        <tissue evidence="1">Callus</tissue>
    </source>
</reference>
<reference evidence="1 2" key="1">
    <citation type="journal article" date="2010" name="Nature">
        <title>Genome sequence of the palaeopolyploid soybean.</title>
        <authorList>
            <person name="Schmutz J."/>
            <person name="Cannon S.B."/>
            <person name="Schlueter J."/>
            <person name="Ma J."/>
            <person name="Mitros T."/>
            <person name="Nelson W."/>
            <person name="Hyten D.L."/>
            <person name="Song Q."/>
            <person name="Thelen J.J."/>
            <person name="Cheng J."/>
            <person name="Xu D."/>
            <person name="Hellsten U."/>
            <person name="May G.D."/>
            <person name="Yu Y."/>
            <person name="Sakurai T."/>
            <person name="Umezawa T."/>
            <person name="Bhattacharyya M.K."/>
            <person name="Sandhu D."/>
            <person name="Valliyodan B."/>
            <person name="Lindquist E."/>
            <person name="Peto M."/>
            <person name="Grant D."/>
            <person name="Shu S."/>
            <person name="Goodstein D."/>
            <person name="Barry K."/>
            <person name="Futrell-Griggs M."/>
            <person name="Abernathy B."/>
            <person name="Du J."/>
            <person name="Tian Z."/>
            <person name="Zhu L."/>
            <person name="Gill N."/>
            <person name="Joshi T."/>
            <person name="Libault M."/>
            <person name="Sethuraman A."/>
            <person name="Zhang X.-C."/>
            <person name="Shinozaki K."/>
            <person name="Nguyen H.T."/>
            <person name="Wing R.A."/>
            <person name="Cregan P."/>
            <person name="Specht J."/>
            <person name="Grimwood J."/>
            <person name="Rokhsar D."/>
            <person name="Stacey G."/>
            <person name="Shoemaker R.C."/>
            <person name="Jackson S.A."/>
        </authorList>
    </citation>
    <scope>NUCLEOTIDE SEQUENCE</scope>
    <source>
        <strain evidence="2">cv. Williams 82</strain>
        <tissue evidence="1">Callus</tissue>
    </source>
</reference>
<organism evidence="1">
    <name type="scientific">Glycine max</name>
    <name type="common">Soybean</name>
    <name type="synonym">Glycine hispida</name>
    <dbReference type="NCBI Taxonomy" id="3847"/>
    <lineage>
        <taxon>Eukaryota</taxon>
        <taxon>Viridiplantae</taxon>
        <taxon>Streptophyta</taxon>
        <taxon>Embryophyta</taxon>
        <taxon>Tracheophyta</taxon>
        <taxon>Spermatophyta</taxon>
        <taxon>Magnoliopsida</taxon>
        <taxon>eudicotyledons</taxon>
        <taxon>Gunneridae</taxon>
        <taxon>Pentapetalae</taxon>
        <taxon>rosids</taxon>
        <taxon>fabids</taxon>
        <taxon>Fabales</taxon>
        <taxon>Fabaceae</taxon>
        <taxon>Papilionoideae</taxon>
        <taxon>50 kb inversion clade</taxon>
        <taxon>NPAAA clade</taxon>
        <taxon>indigoferoid/millettioid clade</taxon>
        <taxon>Phaseoleae</taxon>
        <taxon>Glycine</taxon>
        <taxon>Glycine subgen. Soja</taxon>
    </lineage>
</organism>
<sequence>MTSSAICMKNPLFSQPFVTLHPHRSSPRQDKPQACCEPKCQYCYQSLSCKCLEQ</sequence>
<dbReference type="InParanoid" id="A0A0R0FBU0"/>
<dbReference type="AlphaFoldDB" id="A0A0R0FBU0"/>
<protein>
    <submittedName>
        <fullName evidence="1 2">Uncharacterized protein</fullName>
    </submittedName>
</protein>
<reference evidence="2" key="2">
    <citation type="submission" date="2018-02" db="UniProtKB">
        <authorList>
            <consortium name="EnsemblPlants"/>
        </authorList>
    </citation>
    <scope>IDENTIFICATION</scope>
    <source>
        <strain evidence="2">Williams 82</strain>
    </source>
</reference>
<evidence type="ECO:0000313" key="3">
    <source>
        <dbReference type="Proteomes" id="UP000008827"/>
    </source>
</evidence>
<evidence type="ECO:0000313" key="2">
    <source>
        <dbReference type="EnsemblPlants" id="KRH03642"/>
    </source>
</evidence>
<dbReference type="EnsemblPlants" id="KRH03642">
    <property type="protein sequence ID" value="KRH03642"/>
    <property type="gene ID" value="GLYMA_17G110700"/>
</dbReference>
<name>A0A0R0FBU0_SOYBN</name>
<evidence type="ECO:0000313" key="1">
    <source>
        <dbReference type="EMBL" id="KRH03642.1"/>
    </source>
</evidence>
<proteinExistence type="predicted"/>